<gene>
    <name evidence="1" type="ORF">LIZ65_15520</name>
</gene>
<accession>A0ABS8DKX3</accession>
<dbReference type="EMBL" id="JAJCIS010000014">
    <property type="protein sequence ID" value="MCB7388697.1"/>
    <property type="molecule type" value="Genomic_DNA"/>
</dbReference>
<dbReference type="Proteomes" id="UP001299546">
    <property type="component" value="Unassembled WGS sequence"/>
</dbReference>
<evidence type="ECO:0008006" key="3">
    <source>
        <dbReference type="Google" id="ProtNLM"/>
    </source>
</evidence>
<comment type="caution">
    <text evidence="1">The sequence shown here is derived from an EMBL/GenBank/DDBJ whole genome shotgun (WGS) entry which is preliminary data.</text>
</comment>
<protein>
    <recommendedName>
        <fullName evidence="3">SipW-cognate class signal peptide</fullName>
    </recommendedName>
</protein>
<evidence type="ECO:0000313" key="2">
    <source>
        <dbReference type="Proteomes" id="UP001299546"/>
    </source>
</evidence>
<sequence length="216" mass="22812">MKQRTSKKKKVTAILLTCLIGVLAIGGTLAYLTAKTATLTNNFTFSGGVTATLTEPAWEAGKAADANYGTNLTPGTELGKDPIVTNTCAEDEYVALKVVFQKGDGTTLSDAEFAKLMTMIDIQGWGTEWVADAAVGPTTIYNYNTQLVAGTETTPLFQKVVIKSTLSNTDIEWLRDAGTGLGGFNIVVSGAAIQTDGFSTYTDAKTDLNALFTTTP</sequence>
<evidence type="ECO:0000313" key="1">
    <source>
        <dbReference type="EMBL" id="MCB7388697.1"/>
    </source>
</evidence>
<proteinExistence type="predicted"/>
<keyword evidence="2" id="KW-1185">Reference proteome</keyword>
<name>A0ABS8DKX3_9FIRM</name>
<reference evidence="1 2" key="1">
    <citation type="submission" date="2021-10" db="EMBL/GenBank/DDBJ databases">
        <title>Collection of gut derived symbiotic bacterial strains cultured from healthy donors.</title>
        <authorList>
            <person name="Lin H."/>
            <person name="Littmann E."/>
            <person name="Kohout C."/>
            <person name="Pamer E.G."/>
        </authorList>
    </citation>
    <scope>NUCLEOTIDE SEQUENCE [LARGE SCALE GENOMIC DNA]</scope>
    <source>
        <strain evidence="1 2">DFI.1.165</strain>
    </source>
</reference>
<organism evidence="1 2">
    <name type="scientific">Bariatricus massiliensis</name>
    <dbReference type="NCBI Taxonomy" id="1745713"/>
    <lineage>
        <taxon>Bacteria</taxon>
        <taxon>Bacillati</taxon>
        <taxon>Bacillota</taxon>
        <taxon>Clostridia</taxon>
        <taxon>Lachnospirales</taxon>
        <taxon>Lachnospiraceae</taxon>
        <taxon>Bariatricus</taxon>
    </lineage>
</organism>
<dbReference type="RefSeq" id="WP_066732882.1">
    <property type="nucleotide sequence ID" value="NZ_JAJCIQ010000014.1"/>
</dbReference>